<dbReference type="GO" id="GO:0005737">
    <property type="term" value="C:cytoplasm"/>
    <property type="evidence" value="ECO:0007669"/>
    <property type="project" value="UniProtKB-SubCell"/>
</dbReference>
<dbReference type="InterPro" id="IPR036188">
    <property type="entry name" value="FAD/NAD-bd_sf"/>
</dbReference>
<dbReference type="PANTHER" id="PTHR10742">
    <property type="entry name" value="FLAVIN MONOAMINE OXIDASE"/>
    <property type="match status" value="1"/>
</dbReference>
<feature type="non-terminal residue" evidence="9">
    <location>
        <position position="1"/>
    </location>
</feature>
<proteinExistence type="inferred from homology"/>
<reference evidence="9" key="1">
    <citation type="submission" date="2021-02" db="EMBL/GenBank/DDBJ databases">
        <authorList>
            <person name="Nowell W R."/>
        </authorList>
    </citation>
    <scope>NUCLEOTIDE SEQUENCE</scope>
</reference>
<dbReference type="Gene3D" id="3.50.50.60">
    <property type="entry name" value="FAD/NAD(P)-binding domain"/>
    <property type="match status" value="1"/>
</dbReference>
<dbReference type="AlphaFoldDB" id="A0A820NMQ5"/>
<protein>
    <recommendedName>
        <fullName evidence="8">Amine oxidase domain-containing protein</fullName>
    </recommendedName>
</protein>
<dbReference type="Pfam" id="PF01593">
    <property type="entry name" value="Amino_oxidase"/>
    <property type="match status" value="1"/>
</dbReference>
<dbReference type="GO" id="GO:0046592">
    <property type="term" value="F:polyamine oxidase activity"/>
    <property type="evidence" value="ECO:0007669"/>
    <property type="project" value="TreeGrafter"/>
</dbReference>
<comment type="subcellular location">
    <subcellularLocation>
        <location evidence="2">Cytoplasm</location>
    </subcellularLocation>
</comment>
<keyword evidence="10" id="KW-1185">Reference proteome</keyword>
<comment type="similarity">
    <text evidence="3">Belongs to the flavin monoamine oxidase family.</text>
</comment>
<comment type="cofactor">
    <cofactor evidence="1">
        <name>FAD</name>
        <dbReference type="ChEBI" id="CHEBI:57692"/>
    </cofactor>
</comment>
<dbReference type="InterPro" id="IPR050281">
    <property type="entry name" value="Flavin_monoamine_oxidase"/>
</dbReference>
<accession>A0A820NMQ5</accession>
<evidence type="ECO:0000256" key="7">
    <source>
        <dbReference type="ARBA" id="ARBA00023002"/>
    </source>
</evidence>
<evidence type="ECO:0000256" key="1">
    <source>
        <dbReference type="ARBA" id="ARBA00001974"/>
    </source>
</evidence>
<dbReference type="PROSITE" id="PS51257">
    <property type="entry name" value="PROKAR_LIPOPROTEIN"/>
    <property type="match status" value="1"/>
</dbReference>
<dbReference type="Proteomes" id="UP000663873">
    <property type="component" value="Unassembled WGS sequence"/>
</dbReference>
<keyword evidence="7" id="KW-0560">Oxidoreductase</keyword>
<dbReference type="SUPFAM" id="SSF51905">
    <property type="entry name" value="FAD/NAD(P)-binding domain"/>
    <property type="match status" value="1"/>
</dbReference>
<dbReference type="EMBL" id="CAJOBP010003127">
    <property type="protein sequence ID" value="CAF4391246.1"/>
    <property type="molecule type" value="Genomic_DNA"/>
</dbReference>
<keyword evidence="5" id="KW-0285">Flavoprotein</keyword>
<gene>
    <name evidence="9" type="ORF">UJA718_LOCUS18433</name>
</gene>
<keyword evidence="4" id="KW-0963">Cytoplasm</keyword>
<dbReference type="Gene3D" id="3.90.660.10">
    <property type="match status" value="1"/>
</dbReference>
<evidence type="ECO:0000256" key="3">
    <source>
        <dbReference type="ARBA" id="ARBA00005995"/>
    </source>
</evidence>
<dbReference type="PANTHER" id="PTHR10742:SF405">
    <property type="entry name" value="PEROXISOMAL N(1)-ACETYL-SPERMINE_SPERMIDINE OXIDASE"/>
    <property type="match status" value="1"/>
</dbReference>
<name>A0A820NMQ5_9BILA</name>
<organism evidence="9 10">
    <name type="scientific">Rotaria socialis</name>
    <dbReference type="NCBI Taxonomy" id="392032"/>
    <lineage>
        <taxon>Eukaryota</taxon>
        <taxon>Metazoa</taxon>
        <taxon>Spiralia</taxon>
        <taxon>Gnathifera</taxon>
        <taxon>Rotifera</taxon>
        <taxon>Eurotatoria</taxon>
        <taxon>Bdelloidea</taxon>
        <taxon>Philodinida</taxon>
        <taxon>Philodinidae</taxon>
        <taxon>Rotaria</taxon>
    </lineage>
</organism>
<evidence type="ECO:0000256" key="2">
    <source>
        <dbReference type="ARBA" id="ARBA00004496"/>
    </source>
</evidence>
<dbReference type="InterPro" id="IPR002937">
    <property type="entry name" value="Amino_oxidase"/>
</dbReference>
<evidence type="ECO:0000256" key="4">
    <source>
        <dbReference type="ARBA" id="ARBA00022490"/>
    </source>
</evidence>
<evidence type="ECO:0000256" key="6">
    <source>
        <dbReference type="ARBA" id="ARBA00022827"/>
    </source>
</evidence>
<evidence type="ECO:0000256" key="5">
    <source>
        <dbReference type="ARBA" id="ARBA00022630"/>
    </source>
</evidence>
<keyword evidence="6" id="KW-0274">FAD</keyword>
<feature type="domain" description="Amine oxidase" evidence="8">
    <location>
        <begin position="14"/>
        <end position="81"/>
    </location>
</feature>
<dbReference type="PRINTS" id="PR00419">
    <property type="entry name" value="ADXRDTASE"/>
</dbReference>
<comment type="caution">
    <text evidence="9">The sequence shown here is derived from an EMBL/GenBank/DDBJ whole genome shotgun (WGS) entry which is preliminary data.</text>
</comment>
<evidence type="ECO:0000259" key="8">
    <source>
        <dbReference type="Pfam" id="PF01593"/>
    </source>
</evidence>
<evidence type="ECO:0000313" key="9">
    <source>
        <dbReference type="EMBL" id="CAF4391246.1"/>
    </source>
</evidence>
<sequence>MEQQFRVVIIGAGIAGLSCAKYLIENGIDDFVILEAHDQIGGRCQTIQLLDHQLELGAESLHGEISNNPLYRIAEEHHLIDIDDRGSDRDDCYHDEEAESIDEDVIDEVRKVYDEILEKKV</sequence>
<evidence type="ECO:0000313" key="10">
    <source>
        <dbReference type="Proteomes" id="UP000663873"/>
    </source>
</evidence>